<keyword evidence="4" id="KW-1185">Reference proteome</keyword>
<accession>A0A4U6QKZ9</accession>
<dbReference type="PANTHER" id="PTHR43364:SF18">
    <property type="entry name" value="OXIDOREDUCTASE"/>
    <property type="match status" value="1"/>
</dbReference>
<sequence length="336" mass="34158">MQIRPVGRSGLSVSTLGLGTMTWGRDTDSDAAAEQLEAFVGAGGTFVDTANVYGDGAAETILGTLVPRVVPRSAVTLATTTVGVGAGRGRLLAALDESLTRLQTDHVDLWQVHGHDDTVPLSETAETLRTAVDSGRARYVGLSGMAGWQIAALAGWLAGRHGGAVPLVAVENEYSLVERSPEGTVLPAAGSFGLGLLGWAPLGRGVLTGKYRHGTPADSRGASPQFSRYVGRYRGDRAARIVEAVSTAADGLGTSPLAVACAWVRDRPGVAGVVVGARDRAQLLGSLAASDLVLPATIRAALDDVSDVDLADASTVPAVDPATGATPPAGAPEPAG</sequence>
<feature type="domain" description="NADP-dependent oxidoreductase" evidence="2">
    <location>
        <begin position="16"/>
        <end position="305"/>
    </location>
</feature>
<dbReference type="Gene3D" id="3.20.20.100">
    <property type="entry name" value="NADP-dependent oxidoreductase domain"/>
    <property type="match status" value="1"/>
</dbReference>
<proteinExistence type="predicted"/>
<reference evidence="3 4" key="1">
    <citation type="submission" date="2019-05" db="EMBL/GenBank/DDBJ databases">
        <title>Nakamurella sp. N5BH11, whole genome shotgun sequence.</title>
        <authorList>
            <person name="Tuo L."/>
        </authorList>
    </citation>
    <scope>NUCLEOTIDE SEQUENCE [LARGE SCALE GENOMIC DNA]</scope>
    <source>
        <strain evidence="3 4">N5BH11</strain>
    </source>
</reference>
<dbReference type="PANTHER" id="PTHR43364">
    <property type="entry name" value="NADH-SPECIFIC METHYLGLYOXAL REDUCTASE-RELATED"/>
    <property type="match status" value="1"/>
</dbReference>
<gene>
    <name evidence="3" type="ORF">FDO65_03705</name>
</gene>
<dbReference type="OrthoDB" id="9768793at2"/>
<evidence type="ECO:0000313" key="4">
    <source>
        <dbReference type="Proteomes" id="UP000306985"/>
    </source>
</evidence>
<protein>
    <submittedName>
        <fullName evidence="3">Aldo/keto reductase</fullName>
    </submittedName>
</protein>
<comment type="caution">
    <text evidence="3">The sequence shown here is derived from an EMBL/GenBank/DDBJ whole genome shotgun (WGS) entry which is preliminary data.</text>
</comment>
<evidence type="ECO:0000313" key="3">
    <source>
        <dbReference type="EMBL" id="TKV60788.1"/>
    </source>
</evidence>
<dbReference type="SUPFAM" id="SSF51430">
    <property type="entry name" value="NAD(P)-linked oxidoreductase"/>
    <property type="match status" value="1"/>
</dbReference>
<dbReference type="EMBL" id="SZZH01000001">
    <property type="protein sequence ID" value="TKV60788.1"/>
    <property type="molecule type" value="Genomic_DNA"/>
</dbReference>
<feature type="compositionally biased region" description="Low complexity" evidence="1">
    <location>
        <begin position="317"/>
        <end position="328"/>
    </location>
</feature>
<evidence type="ECO:0000259" key="2">
    <source>
        <dbReference type="Pfam" id="PF00248"/>
    </source>
</evidence>
<dbReference type="AlphaFoldDB" id="A0A4U6QKZ9"/>
<feature type="region of interest" description="Disordered" evidence="1">
    <location>
        <begin position="317"/>
        <end position="336"/>
    </location>
</feature>
<dbReference type="InterPro" id="IPR023210">
    <property type="entry name" value="NADP_OxRdtase_dom"/>
</dbReference>
<dbReference type="InterPro" id="IPR050523">
    <property type="entry name" value="AKR_Detox_Biosynth"/>
</dbReference>
<name>A0A4U6QKZ9_9ACTN</name>
<dbReference type="RefSeq" id="WP_137448091.1">
    <property type="nucleotide sequence ID" value="NZ_SZZH01000001.1"/>
</dbReference>
<evidence type="ECO:0000256" key="1">
    <source>
        <dbReference type="SAM" id="MobiDB-lite"/>
    </source>
</evidence>
<organism evidence="3 4">
    <name type="scientific">Nakamurella flava</name>
    <dbReference type="NCBI Taxonomy" id="2576308"/>
    <lineage>
        <taxon>Bacteria</taxon>
        <taxon>Bacillati</taxon>
        <taxon>Actinomycetota</taxon>
        <taxon>Actinomycetes</taxon>
        <taxon>Nakamurellales</taxon>
        <taxon>Nakamurellaceae</taxon>
        <taxon>Nakamurella</taxon>
    </lineage>
</organism>
<dbReference type="InterPro" id="IPR036812">
    <property type="entry name" value="NAD(P)_OxRdtase_dom_sf"/>
</dbReference>
<dbReference type="Proteomes" id="UP000306985">
    <property type="component" value="Unassembled WGS sequence"/>
</dbReference>
<dbReference type="Pfam" id="PF00248">
    <property type="entry name" value="Aldo_ket_red"/>
    <property type="match status" value="1"/>
</dbReference>
<dbReference type="GO" id="GO:0005829">
    <property type="term" value="C:cytosol"/>
    <property type="evidence" value="ECO:0007669"/>
    <property type="project" value="TreeGrafter"/>
</dbReference>